<name>A0A6A5ZKT8_9PLEO</name>
<keyword evidence="3" id="KW-0732">Signal</keyword>
<feature type="region of interest" description="Disordered" evidence="1">
    <location>
        <begin position="175"/>
        <end position="195"/>
    </location>
</feature>
<evidence type="ECO:0000256" key="1">
    <source>
        <dbReference type="SAM" id="MobiDB-lite"/>
    </source>
</evidence>
<dbReference type="AlphaFoldDB" id="A0A6A5ZKT8"/>
<evidence type="ECO:0008006" key="6">
    <source>
        <dbReference type="Google" id="ProtNLM"/>
    </source>
</evidence>
<feature type="signal peptide" evidence="3">
    <location>
        <begin position="1"/>
        <end position="22"/>
    </location>
</feature>
<evidence type="ECO:0000313" key="4">
    <source>
        <dbReference type="EMBL" id="KAF2119766.1"/>
    </source>
</evidence>
<proteinExistence type="predicted"/>
<evidence type="ECO:0000256" key="2">
    <source>
        <dbReference type="SAM" id="Phobius"/>
    </source>
</evidence>
<keyword evidence="2" id="KW-0812">Transmembrane</keyword>
<accession>A0A6A5ZKT8</accession>
<dbReference type="OrthoDB" id="5215637at2759"/>
<reference evidence="4" key="1">
    <citation type="journal article" date="2020" name="Stud. Mycol.">
        <title>101 Dothideomycetes genomes: a test case for predicting lifestyles and emergence of pathogens.</title>
        <authorList>
            <person name="Haridas S."/>
            <person name="Albert R."/>
            <person name="Binder M."/>
            <person name="Bloem J."/>
            <person name="Labutti K."/>
            <person name="Salamov A."/>
            <person name="Andreopoulos B."/>
            <person name="Baker S."/>
            <person name="Barry K."/>
            <person name="Bills G."/>
            <person name="Bluhm B."/>
            <person name="Cannon C."/>
            <person name="Castanera R."/>
            <person name="Culley D."/>
            <person name="Daum C."/>
            <person name="Ezra D."/>
            <person name="Gonzalez J."/>
            <person name="Henrissat B."/>
            <person name="Kuo A."/>
            <person name="Liang C."/>
            <person name="Lipzen A."/>
            <person name="Lutzoni F."/>
            <person name="Magnuson J."/>
            <person name="Mondo S."/>
            <person name="Nolan M."/>
            <person name="Ohm R."/>
            <person name="Pangilinan J."/>
            <person name="Park H.-J."/>
            <person name="Ramirez L."/>
            <person name="Alfaro M."/>
            <person name="Sun H."/>
            <person name="Tritt A."/>
            <person name="Yoshinaga Y."/>
            <person name="Zwiers L.-H."/>
            <person name="Turgeon B."/>
            <person name="Goodwin S."/>
            <person name="Spatafora J."/>
            <person name="Crous P."/>
            <person name="Grigoriev I."/>
        </authorList>
    </citation>
    <scope>NUCLEOTIDE SEQUENCE</scope>
    <source>
        <strain evidence="4">CBS 627.86</strain>
    </source>
</reference>
<dbReference type="Proteomes" id="UP000799770">
    <property type="component" value="Unassembled WGS sequence"/>
</dbReference>
<organism evidence="4 5">
    <name type="scientific">Lophiotrema nucula</name>
    <dbReference type="NCBI Taxonomy" id="690887"/>
    <lineage>
        <taxon>Eukaryota</taxon>
        <taxon>Fungi</taxon>
        <taxon>Dikarya</taxon>
        <taxon>Ascomycota</taxon>
        <taxon>Pezizomycotina</taxon>
        <taxon>Dothideomycetes</taxon>
        <taxon>Pleosporomycetidae</taxon>
        <taxon>Pleosporales</taxon>
        <taxon>Lophiotremataceae</taxon>
        <taxon>Lophiotrema</taxon>
    </lineage>
</organism>
<feature type="transmembrane region" description="Helical" evidence="2">
    <location>
        <begin position="202"/>
        <end position="225"/>
    </location>
</feature>
<feature type="chain" id="PRO_5025337819" description="Mid2 domain-containing protein" evidence="3">
    <location>
        <begin position="23"/>
        <end position="277"/>
    </location>
</feature>
<sequence length="277" mass="29439">MGPIPSLLSVFLITIFITFTFATAYLPNGTLSDDQGSAPCSTDPTNPLRNTYCHTNWDNPPGGDLIHGSTADECMPNGLCQNRGVSTKSGEEQPPWTRYYRVYCGTATWEGCLEVCSTGPYADHVVQVTPCDGTSTSEKWCCENSTACCNTDTAIVIPQVLGRANLSASVSSSASAPLSPATATSSPTAAAHSSGGISGGQITGVVVGSIIGGLLMGLVGFLVWFRWQRGRAMTAKENNEQGVFEHRIAPQDSRELEAESRHELGDENLKEARNELA</sequence>
<keyword evidence="2" id="KW-1133">Transmembrane helix</keyword>
<evidence type="ECO:0000256" key="3">
    <source>
        <dbReference type="SAM" id="SignalP"/>
    </source>
</evidence>
<dbReference type="EMBL" id="ML977315">
    <property type="protein sequence ID" value="KAF2119766.1"/>
    <property type="molecule type" value="Genomic_DNA"/>
</dbReference>
<protein>
    <recommendedName>
        <fullName evidence="6">Mid2 domain-containing protein</fullName>
    </recommendedName>
</protein>
<keyword evidence="5" id="KW-1185">Reference proteome</keyword>
<keyword evidence="2" id="KW-0472">Membrane</keyword>
<feature type="region of interest" description="Disordered" evidence="1">
    <location>
        <begin position="249"/>
        <end position="277"/>
    </location>
</feature>
<gene>
    <name evidence="4" type="ORF">BDV96DRAFT_353030</name>
</gene>
<evidence type="ECO:0000313" key="5">
    <source>
        <dbReference type="Proteomes" id="UP000799770"/>
    </source>
</evidence>